<accession>A0A923RUU6</accession>
<dbReference type="InterPro" id="IPR010787">
    <property type="entry name" value="DUF1385"/>
</dbReference>
<dbReference type="PANTHER" id="PTHR42867:SF1">
    <property type="entry name" value="MEMBRANE PROTEIN-RELATED"/>
    <property type="match status" value="1"/>
</dbReference>
<dbReference type="EMBL" id="JACOPL010000002">
    <property type="protein sequence ID" value="MBC5724317.1"/>
    <property type="molecule type" value="Genomic_DNA"/>
</dbReference>
<feature type="transmembrane region" description="Helical" evidence="1">
    <location>
        <begin position="209"/>
        <end position="231"/>
    </location>
</feature>
<dbReference type="Pfam" id="PF07136">
    <property type="entry name" value="DUF1385"/>
    <property type="match status" value="1"/>
</dbReference>
<evidence type="ECO:0000313" key="2">
    <source>
        <dbReference type="EMBL" id="MBC5724317.1"/>
    </source>
</evidence>
<protein>
    <submittedName>
        <fullName evidence="2">DUF1385 domain-containing protein</fullName>
    </submittedName>
</protein>
<reference evidence="2" key="1">
    <citation type="submission" date="2020-08" db="EMBL/GenBank/DDBJ databases">
        <title>Genome public.</title>
        <authorList>
            <person name="Liu C."/>
            <person name="Sun Q."/>
        </authorList>
    </citation>
    <scope>NUCLEOTIDE SEQUENCE</scope>
    <source>
        <strain evidence="2">NSJ-28</strain>
    </source>
</reference>
<evidence type="ECO:0000256" key="1">
    <source>
        <dbReference type="SAM" id="Phobius"/>
    </source>
</evidence>
<keyword evidence="3" id="KW-1185">Reference proteome</keyword>
<feature type="transmembrane region" description="Helical" evidence="1">
    <location>
        <begin position="140"/>
        <end position="162"/>
    </location>
</feature>
<keyword evidence="1" id="KW-0472">Membrane</keyword>
<dbReference type="AlphaFoldDB" id="A0A923RUU6"/>
<name>A0A923RUU6_9FIRM</name>
<feature type="transmembrane region" description="Helical" evidence="1">
    <location>
        <begin position="237"/>
        <end position="255"/>
    </location>
</feature>
<dbReference type="Proteomes" id="UP000606499">
    <property type="component" value="Unassembled WGS sequence"/>
</dbReference>
<proteinExistence type="predicted"/>
<keyword evidence="1" id="KW-1133">Transmembrane helix</keyword>
<feature type="transmembrane region" description="Helical" evidence="1">
    <location>
        <begin position="108"/>
        <end position="128"/>
    </location>
</feature>
<sequence length="311" mass="34794">MPTQKKTTIGGQAIIEGIVMKGPRRVCTVVRKANGELVVKEEDAHQPSAFWKLPVLRGAYGLFMAMKDGIQAINYSASFFEDEEVDAPPSKFEIWLENKFGSEGLNRLILGISTVIGIALPVALFLLLPSFLGGFVPEGWGVLARNVLEGAVRVVIFLLFMWSVSHMKDIRRTFEYHGAEHKTIFCYEAGEELTVENVRRQNKYHPRCGTSFMFVLIIIATIVSSIVFSIVDITNPFLRMLAHLVLLPLVVGISYEFNRYAGRSESVLSRALRWPGLMIQHLTVFEPDDSMIEVAITGMKAVIPEDGSDNW</sequence>
<organism evidence="2 3">
    <name type="scientific">Agathobaculum faecis</name>
    <dbReference type="NCBI Taxonomy" id="2763013"/>
    <lineage>
        <taxon>Bacteria</taxon>
        <taxon>Bacillati</taxon>
        <taxon>Bacillota</taxon>
        <taxon>Clostridia</taxon>
        <taxon>Eubacteriales</taxon>
        <taxon>Butyricicoccaceae</taxon>
        <taxon>Agathobaculum</taxon>
    </lineage>
</organism>
<gene>
    <name evidence="2" type="ORF">H8S45_02390</name>
</gene>
<evidence type="ECO:0000313" key="3">
    <source>
        <dbReference type="Proteomes" id="UP000606499"/>
    </source>
</evidence>
<dbReference type="RefSeq" id="WP_054326571.1">
    <property type="nucleotide sequence ID" value="NZ_JACOPL010000002.1"/>
</dbReference>
<comment type="caution">
    <text evidence="2">The sequence shown here is derived from an EMBL/GenBank/DDBJ whole genome shotgun (WGS) entry which is preliminary data.</text>
</comment>
<dbReference type="PANTHER" id="PTHR42867">
    <property type="entry name" value="MEMBRANE PROTEIN-RELATED"/>
    <property type="match status" value="1"/>
</dbReference>
<keyword evidence="1" id="KW-0812">Transmembrane</keyword>